<evidence type="ECO:0000313" key="1">
    <source>
        <dbReference type="EMBL" id="OOZ37994.1"/>
    </source>
</evidence>
<keyword evidence="2" id="KW-1185">Reference proteome</keyword>
<dbReference type="AlphaFoldDB" id="A0A1T2KYY0"/>
<dbReference type="Proteomes" id="UP000190198">
    <property type="component" value="Unassembled WGS sequence"/>
</dbReference>
<accession>A0A1T2KYY0</accession>
<comment type="caution">
    <text evidence="1">The sequence shown here is derived from an EMBL/GenBank/DDBJ whole genome shotgun (WGS) entry which is preliminary data.</text>
</comment>
<gene>
    <name evidence="1" type="ORF">BOW52_09700</name>
</gene>
<dbReference type="EMBL" id="MPRK01000240">
    <property type="protein sequence ID" value="OOZ37994.1"/>
    <property type="molecule type" value="Genomic_DNA"/>
</dbReference>
<evidence type="ECO:0000313" key="2">
    <source>
        <dbReference type="Proteomes" id="UP000190198"/>
    </source>
</evidence>
<protein>
    <submittedName>
        <fullName evidence="1">Uncharacterized protein</fullName>
    </submittedName>
</protein>
<sequence>MYQRGEIARKSESLSDGRMMNPLSRADIASLNGILAQSTPEEVSDYAGRMVSNMGEDRTALAFDQIGMTKAGAVLGVVGNLSMQGHDEAAGLVLSGFQSDDDTIIPKKADYIEEIQGVKQAFALLGGIAENREKAIKSAYAGIMIRDGDYSGVYDSDSMEEAIDIVVGEPLEYRGSFIMSPNFDTSADDLEDWLDDLSADDLHGLGSSKLYDHDRDLADAIADGDVTLTETGVRGEYYVINGFNFLQKKDEEQPFILKYNR</sequence>
<organism evidence="1 2">
    <name type="scientific">Solemya elarraichensis gill symbiont</name>
    <dbReference type="NCBI Taxonomy" id="1918949"/>
    <lineage>
        <taxon>Bacteria</taxon>
        <taxon>Pseudomonadati</taxon>
        <taxon>Pseudomonadota</taxon>
        <taxon>Gammaproteobacteria</taxon>
        <taxon>sulfur-oxidizing symbionts</taxon>
    </lineage>
</organism>
<name>A0A1T2KYY0_9GAMM</name>
<proteinExistence type="predicted"/>
<reference evidence="1 2" key="1">
    <citation type="submission" date="2016-11" db="EMBL/GenBank/DDBJ databases">
        <title>Mixed transmission modes and dynamic genome evolution in an obligate animal-bacterial symbiosis.</title>
        <authorList>
            <person name="Russell S.L."/>
            <person name="Corbett-Detig R.B."/>
            <person name="Cavanaugh C.M."/>
        </authorList>
    </citation>
    <scope>NUCLEOTIDE SEQUENCE [LARGE SCALE GENOMIC DNA]</scope>
    <source>
        <strain evidence="1">Sp-SM6</strain>
    </source>
</reference>